<dbReference type="GeneTree" id="ENSGT01030000234597"/>
<dbReference type="InterPro" id="IPR000956">
    <property type="entry name" value="Stathmin_fam"/>
</dbReference>
<dbReference type="OrthoDB" id="9940536at2759"/>
<dbReference type="CTD" id="401236"/>
<feature type="region of interest" description="Disordered" evidence="1">
    <location>
        <begin position="1"/>
        <end position="21"/>
    </location>
</feature>
<proteinExistence type="predicted"/>
<dbReference type="RefSeq" id="XP_017548580.1">
    <property type="nucleotide sequence ID" value="XM_017693091.2"/>
</dbReference>
<feature type="region of interest" description="Disordered" evidence="1">
    <location>
        <begin position="113"/>
        <end position="230"/>
    </location>
</feature>
<accession>A0A3B4EE11</accession>
<evidence type="ECO:0000256" key="1">
    <source>
        <dbReference type="SAM" id="MobiDB-lite"/>
    </source>
</evidence>
<dbReference type="PANTHER" id="PTHR10104">
    <property type="entry name" value="STATHMIN"/>
    <property type="match status" value="1"/>
</dbReference>
<keyword evidence="3" id="KW-1185">Reference proteome</keyword>
<feature type="region of interest" description="Disordered" evidence="1">
    <location>
        <begin position="58"/>
        <end position="83"/>
    </location>
</feature>
<name>A0A3B4EE11_PYGNA</name>
<dbReference type="Proteomes" id="UP001501920">
    <property type="component" value="Chromosome 27"/>
</dbReference>
<evidence type="ECO:0008006" key="4">
    <source>
        <dbReference type="Google" id="ProtNLM"/>
    </source>
</evidence>
<gene>
    <name evidence="2" type="primary">STMND1</name>
</gene>
<feature type="compositionally biased region" description="Basic and acidic residues" evidence="1">
    <location>
        <begin position="128"/>
        <end position="164"/>
    </location>
</feature>
<reference evidence="2" key="3">
    <citation type="submission" date="2025-09" db="UniProtKB">
        <authorList>
            <consortium name="Ensembl"/>
        </authorList>
    </citation>
    <scope>IDENTIFICATION</scope>
</reference>
<evidence type="ECO:0000313" key="2">
    <source>
        <dbReference type="Ensembl" id="ENSPNAP00000034772.1"/>
    </source>
</evidence>
<evidence type="ECO:0000313" key="3">
    <source>
        <dbReference type="Proteomes" id="UP001501920"/>
    </source>
</evidence>
<dbReference type="PANTHER" id="PTHR10104:SF20">
    <property type="entry name" value="STATHMIN DOMAIN-CONTAINING PROTEIN 1"/>
    <property type="match status" value="1"/>
</dbReference>
<dbReference type="Ensembl" id="ENSPNAT00000026871.2">
    <property type="protein sequence ID" value="ENSPNAP00000034772.1"/>
    <property type="gene ID" value="ENSPNAG00000024207.2"/>
</dbReference>
<dbReference type="STRING" id="42514.ENSPNAP00000034772"/>
<protein>
    <recommendedName>
        <fullName evidence="4">Stathmin domain containing 1</fullName>
    </recommendedName>
</protein>
<dbReference type="OMA" id="EWQEVHS"/>
<reference evidence="2 3" key="1">
    <citation type="submission" date="2020-10" db="EMBL/GenBank/DDBJ databases">
        <title>Pygocentrus nattereri (red-bellied piranha) genome, fPygNat1, primary haplotype.</title>
        <authorList>
            <person name="Myers G."/>
            <person name="Meyer A."/>
            <person name="Karagic N."/>
            <person name="Pippel M."/>
            <person name="Winkler S."/>
            <person name="Tracey A."/>
            <person name="Wood J."/>
            <person name="Formenti G."/>
            <person name="Howe K."/>
            <person name="Fedrigo O."/>
            <person name="Jarvis E.D."/>
        </authorList>
    </citation>
    <scope>NUCLEOTIDE SEQUENCE [LARGE SCALE GENOMIC DNA]</scope>
</reference>
<dbReference type="GO" id="GO:0031110">
    <property type="term" value="P:regulation of microtubule polymerization or depolymerization"/>
    <property type="evidence" value="ECO:0007669"/>
    <property type="project" value="InterPro"/>
</dbReference>
<organism evidence="2 3">
    <name type="scientific">Pygocentrus nattereri</name>
    <name type="common">Red-bellied piranha</name>
    <dbReference type="NCBI Taxonomy" id="42514"/>
    <lineage>
        <taxon>Eukaryota</taxon>
        <taxon>Metazoa</taxon>
        <taxon>Chordata</taxon>
        <taxon>Craniata</taxon>
        <taxon>Vertebrata</taxon>
        <taxon>Euteleostomi</taxon>
        <taxon>Actinopterygii</taxon>
        <taxon>Neopterygii</taxon>
        <taxon>Teleostei</taxon>
        <taxon>Ostariophysi</taxon>
        <taxon>Characiformes</taxon>
        <taxon>Characoidei</taxon>
        <taxon>Pygocentrus</taxon>
    </lineage>
</organism>
<dbReference type="AlphaFoldDB" id="A0A3B4EE11"/>
<reference evidence="2" key="2">
    <citation type="submission" date="2025-08" db="UniProtKB">
        <authorList>
            <consortium name="Ensembl"/>
        </authorList>
    </citation>
    <scope>IDENTIFICATION</scope>
</reference>
<dbReference type="GeneID" id="108424827"/>
<sequence length="230" mass="24922">MGCGSSKTTAVEPVTPDSLDTGEVIAARGGARGDSAVSKHTTDSGLGLEAGEAIGLPGAVPRILPPLRAQSPRPVQDSQRPESSVILEELLSQGIIPAQPKVAGSGEAYNIMLDDAGRPRRRPPPRLESLKIRKEQEVTRKEDIEEKMRQVEERRKVREDELRTRLRAKSARPRGAAPLEAEVDAEGPLSSTNKEPHMGSRSGDSVDGRLTYSPELENDSTFQQIADELF</sequence>